<feature type="modified residue" description="4-aspartylphosphate" evidence="2">
    <location>
        <position position="180"/>
    </location>
</feature>
<dbReference type="InterPro" id="IPR001789">
    <property type="entry name" value="Sig_transdc_resp-reg_receiver"/>
</dbReference>
<proteinExistence type="predicted"/>
<dbReference type="PANTHER" id="PTHR44591:SF3">
    <property type="entry name" value="RESPONSE REGULATORY DOMAIN-CONTAINING PROTEIN"/>
    <property type="match status" value="1"/>
</dbReference>
<dbReference type="SMART" id="SM00448">
    <property type="entry name" value="REC"/>
    <property type="match status" value="1"/>
</dbReference>
<dbReference type="PANTHER" id="PTHR44591">
    <property type="entry name" value="STRESS RESPONSE REGULATOR PROTEIN 1"/>
    <property type="match status" value="1"/>
</dbReference>
<dbReference type="EMBL" id="VOBQ01000005">
    <property type="protein sequence ID" value="TWO71893.1"/>
    <property type="molecule type" value="Genomic_DNA"/>
</dbReference>
<dbReference type="Gene3D" id="3.40.50.2300">
    <property type="match status" value="1"/>
</dbReference>
<dbReference type="OrthoDB" id="8896819at2"/>
<evidence type="ECO:0000313" key="4">
    <source>
        <dbReference type="EMBL" id="TWO71893.1"/>
    </source>
</evidence>
<keyword evidence="5" id="KW-1185">Reference proteome</keyword>
<comment type="caution">
    <text evidence="4">The sequence shown here is derived from an EMBL/GenBank/DDBJ whole genome shotgun (WGS) entry which is preliminary data.</text>
</comment>
<name>A0A562ZTS8_9BURK</name>
<evidence type="ECO:0000256" key="2">
    <source>
        <dbReference type="PROSITE-ProRule" id="PRU00169"/>
    </source>
</evidence>
<accession>A0A562ZTS8</accession>
<organism evidence="4 5">
    <name type="scientific">Caenimonas sedimenti</name>
    <dbReference type="NCBI Taxonomy" id="2596921"/>
    <lineage>
        <taxon>Bacteria</taxon>
        <taxon>Pseudomonadati</taxon>
        <taxon>Pseudomonadota</taxon>
        <taxon>Betaproteobacteria</taxon>
        <taxon>Burkholderiales</taxon>
        <taxon>Comamonadaceae</taxon>
        <taxon>Caenimonas</taxon>
    </lineage>
</organism>
<dbReference type="Pfam" id="PF00072">
    <property type="entry name" value="Response_reg"/>
    <property type="match status" value="1"/>
</dbReference>
<feature type="domain" description="Response regulatory" evidence="3">
    <location>
        <begin position="130"/>
        <end position="245"/>
    </location>
</feature>
<evidence type="ECO:0000259" key="3">
    <source>
        <dbReference type="PROSITE" id="PS50110"/>
    </source>
</evidence>
<dbReference type="CDD" id="cd00156">
    <property type="entry name" value="REC"/>
    <property type="match status" value="1"/>
</dbReference>
<keyword evidence="1 2" id="KW-0597">Phosphoprotein</keyword>
<protein>
    <submittedName>
        <fullName evidence="4">Response regulator</fullName>
    </submittedName>
</protein>
<dbReference type="InterPro" id="IPR011006">
    <property type="entry name" value="CheY-like_superfamily"/>
</dbReference>
<dbReference type="Proteomes" id="UP000318199">
    <property type="component" value="Unassembled WGS sequence"/>
</dbReference>
<dbReference type="InterPro" id="IPR050595">
    <property type="entry name" value="Bact_response_regulator"/>
</dbReference>
<evidence type="ECO:0000256" key="1">
    <source>
        <dbReference type="ARBA" id="ARBA00022553"/>
    </source>
</evidence>
<dbReference type="RefSeq" id="WP_145892453.1">
    <property type="nucleotide sequence ID" value="NZ_VOBQ01000005.1"/>
</dbReference>
<evidence type="ECO:0000313" key="5">
    <source>
        <dbReference type="Proteomes" id="UP000318199"/>
    </source>
</evidence>
<reference evidence="4 5" key="1">
    <citation type="submission" date="2019-07" db="EMBL/GenBank/DDBJ databases">
        <title>Caenimonas sedimenti sp. nov., isolated from activated sludge.</title>
        <authorList>
            <person name="Xu J."/>
        </authorList>
    </citation>
    <scope>NUCLEOTIDE SEQUENCE [LARGE SCALE GENOMIC DNA]</scope>
    <source>
        <strain evidence="4 5">HX-9-20</strain>
    </source>
</reference>
<dbReference type="PROSITE" id="PS50110">
    <property type="entry name" value="RESPONSE_REGULATORY"/>
    <property type="match status" value="1"/>
</dbReference>
<sequence length="245" mass="27868">MPQRIYVKVVGFSDEERHALKTIFKLSEELPTVYQLWTPEVGEPAKLAFLDGQSWEARVDAESPLNDDLKIMWVGGDPHERTWRAFQRPLSWPDIVQSMELVFRPATEVDLDLGADEDDAPPTEQMQDKRALIVGPIRSDRLYLRARLALAKLTQADDAESGRHAMELARDNQYDVALVDFGLPDMQALELVRELRQGKRAIPHIAVTKAGRSLPEHVRAWMAGAEALLDKPPHPRRLNELLKRV</sequence>
<dbReference type="GO" id="GO:0000160">
    <property type="term" value="P:phosphorelay signal transduction system"/>
    <property type="evidence" value="ECO:0007669"/>
    <property type="project" value="InterPro"/>
</dbReference>
<dbReference type="AlphaFoldDB" id="A0A562ZTS8"/>
<gene>
    <name evidence="4" type="ORF">FN976_07830</name>
</gene>
<dbReference type="SUPFAM" id="SSF52172">
    <property type="entry name" value="CheY-like"/>
    <property type="match status" value="1"/>
</dbReference>